<dbReference type="SUPFAM" id="SSF52540">
    <property type="entry name" value="P-loop containing nucleoside triphosphate hydrolases"/>
    <property type="match status" value="1"/>
</dbReference>
<reference evidence="1" key="2">
    <citation type="submission" date="2021-03" db="EMBL/GenBank/DDBJ databases">
        <title>Human Oral Microbial Genomes.</title>
        <authorList>
            <person name="Johnston C.D."/>
            <person name="Chen T."/>
            <person name="Dewhirst F.E."/>
        </authorList>
    </citation>
    <scope>NUCLEOTIDE SEQUENCE</scope>
    <source>
        <strain evidence="1">F0714</strain>
    </source>
</reference>
<dbReference type="InterPro" id="IPR027417">
    <property type="entry name" value="P-loop_NTPase"/>
</dbReference>
<dbReference type="AlphaFoldDB" id="A0A3N4CVB9"/>
<keyword evidence="3" id="KW-1185">Reference proteome</keyword>
<dbReference type="GO" id="GO:0019843">
    <property type="term" value="F:rRNA binding"/>
    <property type="evidence" value="ECO:0007669"/>
    <property type="project" value="TreeGrafter"/>
</dbReference>
<dbReference type="PANTHER" id="PTHR42698:SF1">
    <property type="entry name" value="GTPASE ERA, MITOCHONDRIAL"/>
    <property type="match status" value="1"/>
</dbReference>
<dbReference type="GO" id="GO:0000028">
    <property type="term" value="P:ribosomal small subunit assembly"/>
    <property type="evidence" value="ECO:0007669"/>
    <property type="project" value="TreeGrafter"/>
</dbReference>
<evidence type="ECO:0000313" key="2">
    <source>
        <dbReference type="EMBL" id="VEH69725.1"/>
    </source>
</evidence>
<protein>
    <submittedName>
        <fullName evidence="1">ABC transporter</fullName>
    </submittedName>
    <submittedName>
        <fullName evidence="2">Predicted GTPase</fullName>
    </submittedName>
</protein>
<dbReference type="Proteomes" id="UP000677180">
    <property type="component" value="Chromosome"/>
</dbReference>
<dbReference type="GO" id="GO:0043024">
    <property type="term" value="F:ribosomal small subunit binding"/>
    <property type="evidence" value="ECO:0007669"/>
    <property type="project" value="TreeGrafter"/>
</dbReference>
<dbReference type="Proteomes" id="UP000273044">
    <property type="component" value="Chromosome"/>
</dbReference>
<proteinExistence type="predicted"/>
<reference evidence="2 3" key="1">
    <citation type="submission" date="2018-12" db="EMBL/GenBank/DDBJ databases">
        <authorList>
            <consortium name="Pathogen Informatics"/>
        </authorList>
    </citation>
    <scope>NUCLEOTIDE SEQUENCE [LARGE SCALE GENOMIC DNA]</scope>
    <source>
        <strain evidence="2 3">NCTC12967</strain>
    </source>
</reference>
<dbReference type="OrthoDB" id="207675at2"/>
<name>A0A3N4CVB9_9ACTN</name>
<dbReference type="PANTHER" id="PTHR42698">
    <property type="entry name" value="GTPASE ERA"/>
    <property type="match status" value="1"/>
</dbReference>
<dbReference type="GeneID" id="64406483"/>
<dbReference type="InterPro" id="IPR005662">
    <property type="entry name" value="GTPase_Era-like"/>
</dbReference>
<dbReference type="EMBL" id="CP072385">
    <property type="protein sequence ID" value="QUC10233.1"/>
    <property type="molecule type" value="Genomic_DNA"/>
</dbReference>
<evidence type="ECO:0000313" key="1">
    <source>
        <dbReference type="EMBL" id="QUC10233.1"/>
    </source>
</evidence>
<sequence length="573" mass="62139">MKNPLADALTGLFLVLPNIRFPVPLDGAEALATRARAVNRQVEDYLLPRARRLDAPLLAVVGGSTGAGKSTIVNSLMGEVVTRTGVRRPTTTAPTLICNREDRDWFRSGAVLPELVRTDHETEGSRALRIVTTESLHAGMALLDAPDIDSIDDDNRLLSRQLLAAADLWLFVTTATRYADAVAWELLGAAAARDAVVALVLNRCPQVSVPDLRSHLGQLLAARGIRIQGLFSVPEQEGKDEGILPPELVSELNQWLDRIAKNRKERHAVAVQTLAGTVRGLDAELRYLADGSRSQLAAVVQLRDSAEVEFRLAMEEISRATADGSMLRGEVLSRWQDMVGTGDLMRGIEERIAAARDRLTEWFTGRKRVEPVEAAISEGLVALIVEHGTAACQRAASHWSLTPWGQALVTGDRDPLSRPDPSFTAEAERLVKAWQGDILAILEQEGRSRRRTARFLALGTNAIGVSLVITVFAATGGLTTAEMGIAGGSSVLAQRFLEGIFGDDAVRRLAARARAELDKRISALLGSQFARFDARLDQLGVEASLPDRLVRAADELKLASAEAFEALTRPEGY</sequence>
<dbReference type="GO" id="GO:0005525">
    <property type="term" value="F:GTP binding"/>
    <property type="evidence" value="ECO:0007669"/>
    <property type="project" value="InterPro"/>
</dbReference>
<dbReference type="GO" id="GO:0005829">
    <property type="term" value="C:cytosol"/>
    <property type="evidence" value="ECO:0007669"/>
    <property type="project" value="TreeGrafter"/>
</dbReference>
<evidence type="ECO:0000313" key="3">
    <source>
        <dbReference type="Proteomes" id="UP000273044"/>
    </source>
</evidence>
<dbReference type="EMBL" id="LR134406">
    <property type="protein sequence ID" value="VEH69725.1"/>
    <property type="molecule type" value="Genomic_DNA"/>
</dbReference>
<dbReference type="Gene3D" id="3.40.50.300">
    <property type="entry name" value="P-loop containing nucleotide triphosphate hydrolases"/>
    <property type="match status" value="1"/>
</dbReference>
<accession>A0A3N4CVB9</accession>
<dbReference type="OMA" id="DAVPWHL"/>
<organism evidence="2 3">
    <name type="scientific">Arachnia propionica</name>
    <dbReference type="NCBI Taxonomy" id="1750"/>
    <lineage>
        <taxon>Bacteria</taxon>
        <taxon>Bacillati</taxon>
        <taxon>Actinomycetota</taxon>
        <taxon>Actinomycetes</taxon>
        <taxon>Propionibacteriales</taxon>
        <taxon>Propionibacteriaceae</taxon>
        <taxon>Arachnia</taxon>
    </lineage>
</organism>
<gene>
    <name evidence="1" type="ORF">J5A53_10535</name>
    <name evidence="2" type="ORF">NCTC12967_01003</name>
</gene>
<dbReference type="RefSeq" id="WP_014846118.1">
    <property type="nucleotide sequence ID" value="NZ_CAURRE010000038.1"/>
</dbReference>